<comment type="caution">
    <text evidence="1">The sequence shown here is derived from an EMBL/GenBank/DDBJ whole genome shotgun (WGS) entry which is preliminary data.</text>
</comment>
<gene>
    <name evidence="1" type="ORF">DSO57_1008140</name>
</gene>
<organism evidence="1 2">
    <name type="scientific">Entomophthora muscae</name>
    <dbReference type="NCBI Taxonomy" id="34485"/>
    <lineage>
        <taxon>Eukaryota</taxon>
        <taxon>Fungi</taxon>
        <taxon>Fungi incertae sedis</taxon>
        <taxon>Zoopagomycota</taxon>
        <taxon>Entomophthoromycotina</taxon>
        <taxon>Entomophthoromycetes</taxon>
        <taxon>Entomophthorales</taxon>
        <taxon>Entomophthoraceae</taxon>
        <taxon>Entomophthora</taxon>
    </lineage>
</organism>
<evidence type="ECO:0000313" key="2">
    <source>
        <dbReference type="Proteomes" id="UP001165960"/>
    </source>
</evidence>
<proteinExistence type="predicted"/>
<accession>A0ACC2SJW9</accession>
<keyword evidence="2" id="KW-1185">Reference proteome</keyword>
<reference evidence="1" key="1">
    <citation type="submission" date="2022-04" db="EMBL/GenBank/DDBJ databases">
        <title>Genome of the entomopathogenic fungus Entomophthora muscae.</title>
        <authorList>
            <person name="Elya C."/>
            <person name="Lovett B.R."/>
            <person name="Lee E."/>
            <person name="Macias A.M."/>
            <person name="Hajek A.E."/>
            <person name="De Bivort B.L."/>
            <person name="Kasson M.T."/>
            <person name="De Fine Licht H.H."/>
            <person name="Stajich J.E."/>
        </authorList>
    </citation>
    <scope>NUCLEOTIDE SEQUENCE</scope>
    <source>
        <strain evidence="1">Berkeley</strain>
    </source>
</reference>
<protein>
    <submittedName>
        <fullName evidence="1">Uncharacterized protein</fullName>
    </submittedName>
</protein>
<evidence type="ECO:0000313" key="1">
    <source>
        <dbReference type="EMBL" id="KAJ9062689.1"/>
    </source>
</evidence>
<dbReference type="Proteomes" id="UP001165960">
    <property type="component" value="Unassembled WGS sequence"/>
</dbReference>
<sequence length="119" mass="13359">MPLKPTTKAALKASKSKVTSPKAKRANTTPKKQPSKSKSPPRPQLYHLNQRETVLPLPNLHLCTLLQTPKRSCSTSIATLILPQRLKRSVRDPTCGGFLRTLWRTARRPSRESPPQDWG</sequence>
<name>A0ACC2SJW9_9FUNG</name>
<dbReference type="EMBL" id="QTSX02004995">
    <property type="protein sequence ID" value="KAJ9062689.1"/>
    <property type="molecule type" value="Genomic_DNA"/>
</dbReference>